<dbReference type="GO" id="GO:0003677">
    <property type="term" value="F:DNA binding"/>
    <property type="evidence" value="ECO:0007669"/>
    <property type="project" value="InterPro"/>
</dbReference>
<gene>
    <name evidence="2" type="ORF">FHU41_002507</name>
</gene>
<protein>
    <submittedName>
        <fullName evidence="2">Transcriptional regulator with XRE-family HTH domain</fullName>
    </submittedName>
</protein>
<dbReference type="PROSITE" id="PS50943">
    <property type="entry name" value="HTH_CROC1"/>
    <property type="match status" value="1"/>
</dbReference>
<dbReference type="CDD" id="cd00093">
    <property type="entry name" value="HTH_XRE"/>
    <property type="match status" value="1"/>
</dbReference>
<proteinExistence type="predicted"/>
<organism evidence="2 3">
    <name type="scientific">Psychromicrobium silvestre</name>
    <dbReference type="NCBI Taxonomy" id="1645614"/>
    <lineage>
        <taxon>Bacteria</taxon>
        <taxon>Bacillati</taxon>
        <taxon>Actinomycetota</taxon>
        <taxon>Actinomycetes</taxon>
        <taxon>Micrococcales</taxon>
        <taxon>Micrococcaceae</taxon>
        <taxon>Psychromicrobium</taxon>
    </lineage>
</organism>
<dbReference type="Pfam" id="PF13560">
    <property type="entry name" value="HTH_31"/>
    <property type="match status" value="1"/>
</dbReference>
<comment type="caution">
    <text evidence="2">The sequence shown here is derived from an EMBL/GenBank/DDBJ whole genome shotgun (WGS) entry which is preliminary data.</text>
</comment>
<dbReference type="InterPro" id="IPR001387">
    <property type="entry name" value="Cro/C1-type_HTH"/>
</dbReference>
<dbReference type="AlphaFoldDB" id="A0A7Y9LVB0"/>
<dbReference type="Gene3D" id="1.10.260.40">
    <property type="entry name" value="lambda repressor-like DNA-binding domains"/>
    <property type="match status" value="1"/>
</dbReference>
<accession>A0A7Y9LVB0</accession>
<reference evidence="2 3" key="1">
    <citation type="submission" date="2020-07" db="EMBL/GenBank/DDBJ databases">
        <title>Sequencing the genomes of 1000 actinobacteria strains.</title>
        <authorList>
            <person name="Klenk H.-P."/>
        </authorList>
    </citation>
    <scope>NUCLEOTIDE SEQUENCE [LARGE SCALE GENOMIC DNA]</scope>
    <source>
        <strain evidence="2 3">DSM 102047</strain>
    </source>
</reference>
<name>A0A7Y9LVB0_9MICC</name>
<dbReference type="Proteomes" id="UP000521748">
    <property type="component" value="Unassembled WGS sequence"/>
</dbReference>
<feature type="domain" description="HTH cro/C1-type" evidence="1">
    <location>
        <begin position="9"/>
        <end position="64"/>
    </location>
</feature>
<dbReference type="SMART" id="SM00530">
    <property type="entry name" value="HTH_XRE"/>
    <property type="match status" value="1"/>
</dbReference>
<dbReference type="SUPFAM" id="SSF47413">
    <property type="entry name" value="lambda repressor-like DNA-binding domains"/>
    <property type="match status" value="1"/>
</dbReference>
<sequence length="91" mass="10069">MRLKSAETMRALMRQENLSIGALATDAKCSKGFISHLLAGRRTSCTAGLAARICQVLGVPLTVLFEMARPVDPDALTRLRKLNRLPHREPR</sequence>
<dbReference type="EMBL" id="JACBYQ010000002">
    <property type="protein sequence ID" value="NYE96257.1"/>
    <property type="molecule type" value="Genomic_DNA"/>
</dbReference>
<evidence type="ECO:0000313" key="3">
    <source>
        <dbReference type="Proteomes" id="UP000521748"/>
    </source>
</evidence>
<evidence type="ECO:0000313" key="2">
    <source>
        <dbReference type="EMBL" id="NYE96257.1"/>
    </source>
</evidence>
<evidence type="ECO:0000259" key="1">
    <source>
        <dbReference type="PROSITE" id="PS50943"/>
    </source>
</evidence>
<dbReference type="InterPro" id="IPR010982">
    <property type="entry name" value="Lambda_DNA-bd_dom_sf"/>
</dbReference>
<keyword evidence="3" id="KW-1185">Reference proteome</keyword>